<keyword evidence="2" id="KW-0677">Repeat</keyword>
<protein>
    <submittedName>
        <fullName evidence="5">Leucine-rich repeat protein</fullName>
    </submittedName>
</protein>
<dbReference type="Gene3D" id="1.10.510.10">
    <property type="entry name" value="Transferase(Phosphotransferase) domain 1"/>
    <property type="match status" value="1"/>
</dbReference>
<name>Q48AJ6_COLP3</name>
<dbReference type="SMART" id="SM00364">
    <property type="entry name" value="LRR_BAC"/>
    <property type="match status" value="4"/>
</dbReference>
<feature type="domain" description="Protein kinase" evidence="4">
    <location>
        <begin position="226"/>
        <end position="436"/>
    </location>
</feature>
<gene>
    <name evidence="5" type="ordered locus">CPS_0149</name>
</gene>
<dbReference type="SMART" id="SM00369">
    <property type="entry name" value="LRR_TYP"/>
    <property type="match status" value="4"/>
</dbReference>
<reference evidence="5" key="1">
    <citation type="journal article" date="2005" name="Proc. Natl. Acad. Sci. U.S.A.">
        <title>The psychrophilic lifestyle as revealed by the genome sequence of Colwellia psychrerythraea 34H through genomic and proteomic analyses.</title>
        <authorList>
            <person name="Methe B.A."/>
            <person name="Nelson K.E."/>
            <person name="Deming J.W."/>
            <person name="Momen B."/>
            <person name="Melamud E."/>
            <person name="Zhang X."/>
            <person name="Moult J."/>
            <person name="Madupu R."/>
            <person name="Nelson W.C."/>
            <person name="Dodson R.J."/>
            <person name="Brinkac L.M."/>
            <person name="Daugherty S.C."/>
            <person name="Durkin A.S."/>
            <person name="DeBoy R.T."/>
            <person name="Kolonay J.F."/>
            <person name="Sullivan S.A."/>
            <person name="Zhou L."/>
            <person name="Davidsen T.M."/>
            <person name="Wu M."/>
            <person name="Huston A.L."/>
            <person name="Lewis M."/>
            <person name="Weaver B."/>
            <person name="Weidman J.F."/>
            <person name="Khouri H."/>
            <person name="Utterback T.R."/>
            <person name="Feldblyum T.V."/>
            <person name="Fraser C.M."/>
        </authorList>
    </citation>
    <scope>NUCLEOTIDE SEQUENCE [LARGE SCALE GENOMIC DNA]</scope>
    <source>
        <strain evidence="5">34H</strain>
    </source>
</reference>
<dbReference type="GO" id="GO:0005737">
    <property type="term" value="C:cytoplasm"/>
    <property type="evidence" value="ECO:0007669"/>
    <property type="project" value="TreeGrafter"/>
</dbReference>
<dbReference type="SUPFAM" id="SSF52058">
    <property type="entry name" value="L domain-like"/>
    <property type="match status" value="1"/>
</dbReference>
<dbReference type="Gene3D" id="3.80.10.10">
    <property type="entry name" value="Ribonuclease Inhibitor"/>
    <property type="match status" value="2"/>
</dbReference>
<dbReference type="PANTHER" id="PTHR48051">
    <property type="match status" value="1"/>
</dbReference>
<dbReference type="AlphaFoldDB" id="Q48AJ6"/>
<dbReference type="InterPro" id="IPR050216">
    <property type="entry name" value="LRR_domain-containing"/>
</dbReference>
<evidence type="ECO:0000256" key="2">
    <source>
        <dbReference type="ARBA" id="ARBA00022737"/>
    </source>
</evidence>
<proteinExistence type="predicted"/>
<dbReference type="InterPro" id="IPR011009">
    <property type="entry name" value="Kinase-like_dom_sf"/>
</dbReference>
<dbReference type="InterPro" id="IPR003591">
    <property type="entry name" value="Leu-rich_rpt_typical-subtyp"/>
</dbReference>
<dbReference type="GO" id="GO:0004672">
    <property type="term" value="F:protein kinase activity"/>
    <property type="evidence" value="ECO:0007669"/>
    <property type="project" value="InterPro"/>
</dbReference>
<dbReference type="SUPFAM" id="SSF56112">
    <property type="entry name" value="Protein kinase-like (PK-like)"/>
    <property type="match status" value="1"/>
</dbReference>
<dbReference type="PROSITE" id="PS50011">
    <property type="entry name" value="PROTEIN_KINASE_DOM"/>
    <property type="match status" value="1"/>
</dbReference>
<evidence type="ECO:0000313" key="6">
    <source>
        <dbReference type="Proteomes" id="UP000000547"/>
    </source>
</evidence>
<dbReference type="InterPro" id="IPR001611">
    <property type="entry name" value="Leu-rich_rpt"/>
</dbReference>
<dbReference type="Pfam" id="PF13855">
    <property type="entry name" value="LRR_8"/>
    <property type="match status" value="1"/>
</dbReference>
<dbReference type="Pfam" id="PF00069">
    <property type="entry name" value="Pkinase"/>
    <property type="match status" value="1"/>
</dbReference>
<accession>Q48AJ6</accession>
<feature type="binding site" evidence="3">
    <location>
        <position position="259"/>
    </location>
    <ligand>
        <name>ATP</name>
        <dbReference type="ChEBI" id="CHEBI:30616"/>
    </ligand>
</feature>
<dbReference type="STRING" id="167879.CPS_0149"/>
<keyword evidence="1" id="KW-0433">Leucine-rich repeat</keyword>
<dbReference type="InterPro" id="IPR000719">
    <property type="entry name" value="Prot_kinase_dom"/>
</dbReference>
<evidence type="ECO:0000256" key="3">
    <source>
        <dbReference type="PROSITE-ProRule" id="PRU10141"/>
    </source>
</evidence>
<dbReference type="KEGG" id="cps:CPS_0149"/>
<evidence type="ECO:0000256" key="1">
    <source>
        <dbReference type="ARBA" id="ARBA00022614"/>
    </source>
</evidence>
<dbReference type="PROSITE" id="PS51450">
    <property type="entry name" value="LRR"/>
    <property type="match status" value="1"/>
</dbReference>
<dbReference type="GO" id="GO:0005524">
    <property type="term" value="F:ATP binding"/>
    <property type="evidence" value="ECO:0007669"/>
    <property type="project" value="UniProtKB-UniRule"/>
</dbReference>
<keyword evidence="3" id="KW-0547">Nucleotide-binding</keyword>
<keyword evidence="3" id="KW-0067">ATP-binding</keyword>
<dbReference type="HOGENOM" id="CLU_035565_0_0_6"/>
<dbReference type="Gene3D" id="3.30.200.20">
    <property type="entry name" value="Phosphorylase Kinase, domain 1"/>
    <property type="match status" value="1"/>
</dbReference>
<organism evidence="5 6">
    <name type="scientific">Colwellia psychrerythraea (strain 34H / ATCC BAA-681)</name>
    <name type="common">Vibrio psychroerythus</name>
    <dbReference type="NCBI Taxonomy" id="167879"/>
    <lineage>
        <taxon>Bacteria</taxon>
        <taxon>Pseudomonadati</taxon>
        <taxon>Pseudomonadota</taxon>
        <taxon>Gammaproteobacteria</taxon>
        <taxon>Alteromonadales</taxon>
        <taxon>Colwelliaceae</taxon>
        <taxon>Colwellia</taxon>
    </lineage>
</organism>
<evidence type="ECO:0000259" key="4">
    <source>
        <dbReference type="PROSITE" id="PS50011"/>
    </source>
</evidence>
<dbReference type="InterPro" id="IPR032675">
    <property type="entry name" value="LRR_dom_sf"/>
</dbReference>
<dbReference type="SMART" id="SM00220">
    <property type="entry name" value="S_TKc"/>
    <property type="match status" value="1"/>
</dbReference>
<dbReference type="Proteomes" id="UP000000547">
    <property type="component" value="Chromosome"/>
</dbReference>
<dbReference type="PANTHER" id="PTHR48051:SF1">
    <property type="entry name" value="RAS SUPPRESSOR PROTEIN 1"/>
    <property type="match status" value="1"/>
</dbReference>
<evidence type="ECO:0000313" key="5">
    <source>
        <dbReference type="EMBL" id="AAZ26715.1"/>
    </source>
</evidence>
<dbReference type="PROSITE" id="PS00107">
    <property type="entry name" value="PROTEIN_KINASE_ATP"/>
    <property type="match status" value="1"/>
</dbReference>
<sequence>MYTSAVFNHIYGRFMLHTLSQLRSGELAGISQLKLSENLNTFPLEILTLADSLEILDLSNNALSSLPDELAQLTKLKIIFASQNQFEHLPEVLGQLPNLEMVGFKSNQIKQVAEHSLPAQLRWLILTDNLIETLPNSLGERPRLQKLALAGNQLTHLPQTLAQAHNLELVRISANKLTECPEQLLNLPNLAWFAFAGNPFTAVEPTTHSESYTKVKSVPELSSTSYTLENVLGQGASGVISKAHWNSPQSQFPEDIAVKVFKGEITSDGYPQDELQACLQVGYHPNLVESLAQVNEDNYLALIMTLIPENYQNLGLPPCFNSCTRDTFSQGFRLPITLISNIVSQMQDVFAHLHKNQVCHGDLYAHNTLFDSQGNIIFGDFGAATSYQMLTPAQQEKVKNIESKALNHFIDDLLSICAEQDKTTKAFDTLKAHISA</sequence>
<dbReference type="InterPro" id="IPR017441">
    <property type="entry name" value="Protein_kinase_ATP_BS"/>
</dbReference>
<dbReference type="EMBL" id="CP000083">
    <property type="protein sequence ID" value="AAZ26715.1"/>
    <property type="molecule type" value="Genomic_DNA"/>
</dbReference>